<comment type="subcellular location">
    <subcellularLocation>
        <location evidence="1">Membrane</location>
        <topology evidence="1">Single-pass type I membrane protein</topology>
    </subcellularLocation>
</comment>
<dbReference type="InterPro" id="IPR008271">
    <property type="entry name" value="Ser/Thr_kinase_AS"/>
</dbReference>
<dbReference type="InterPro" id="IPR000152">
    <property type="entry name" value="EGF-type_Asp/Asn_hydroxyl_site"/>
</dbReference>
<evidence type="ECO:0000256" key="17">
    <source>
        <dbReference type="ARBA" id="ARBA00047951"/>
    </source>
</evidence>
<dbReference type="GO" id="GO:0005524">
    <property type="term" value="F:ATP binding"/>
    <property type="evidence" value="ECO:0007669"/>
    <property type="project" value="UniProtKB-KW"/>
</dbReference>
<dbReference type="PROSITE" id="PS50026">
    <property type="entry name" value="EGF_3"/>
    <property type="match status" value="2"/>
</dbReference>
<evidence type="ECO:0000256" key="18">
    <source>
        <dbReference type="ARBA" id="ARBA00058961"/>
    </source>
</evidence>
<keyword evidence="10" id="KW-0418">Kinase</keyword>
<keyword evidence="23" id="KW-0489">Methyltransferase</keyword>
<dbReference type="PROSITE" id="PS00108">
    <property type="entry name" value="PROTEIN_KINASE_ST"/>
    <property type="match status" value="1"/>
</dbReference>
<dbReference type="Pfam" id="PF13947">
    <property type="entry name" value="GUB_WAK_bind"/>
    <property type="match status" value="1"/>
</dbReference>
<feature type="domain" description="EGF-like" evidence="22">
    <location>
        <begin position="322"/>
        <end position="356"/>
    </location>
</feature>
<dbReference type="PROSITE" id="PS00010">
    <property type="entry name" value="ASX_HYDROXYL"/>
    <property type="match status" value="1"/>
</dbReference>
<keyword evidence="12 20" id="KW-1133">Transmembrane helix</keyword>
<dbReference type="SMART" id="SM00220">
    <property type="entry name" value="S_TKc"/>
    <property type="match status" value="1"/>
</dbReference>
<dbReference type="PROSITE" id="PS01186">
    <property type="entry name" value="EGF_2"/>
    <property type="match status" value="1"/>
</dbReference>
<comment type="caution">
    <text evidence="23">The sequence shown here is derived from an EMBL/GenBank/DDBJ whole genome shotgun (WGS) entry which is preliminary data.</text>
</comment>
<keyword evidence="14 19" id="KW-1015">Disulfide bond</keyword>
<keyword evidence="4" id="KW-0597">Phosphoprotein</keyword>
<feature type="domain" description="EGF-like" evidence="22">
    <location>
        <begin position="280"/>
        <end position="321"/>
    </location>
</feature>
<name>A0A6A2YVW0_HIBSY</name>
<evidence type="ECO:0000256" key="5">
    <source>
        <dbReference type="ARBA" id="ARBA00022679"/>
    </source>
</evidence>
<evidence type="ECO:0000256" key="13">
    <source>
        <dbReference type="ARBA" id="ARBA00023136"/>
    </source>
</evidence>
<evidence type="ECO:0000256" key="11">
    <source>
        <dbReference type="ARBA" id="ARBA00022840"/>
    </source>
</evidence>
<evidence type="ECO:0000256" key="9">
    <source>
        <dbReference type="ARBA" id="ARBA00022741"/>
    </source>
</evidence>
<evidence type="ECO:0000313" key="23">
    <source>
        <dbReference type="EMBL" id="KAE8683185.1"/>
    </source>
</evidence>
<dbReference type="InterPro" id="IPR011009">
    <property type="entry name" value="Kinase-like_dom_sf"/>
</dbReference>
<evidence type="ECO:0000256" key="1">
    <source>
        <dbReference type="ARBA" id="ARBA00004479"/>
    </source>
</evidence>
<dbReference type="InterPro" id="IPR045274">
    <property type="entry name" value="WAK-like"/>
</dbReference>
<evidence type="ECO:0000256" key="16">
    <source>
        <dbReference type="ARBA" id="ARBA00047558"/>
    </source>
</evidence>
<keyword evidence="6 20" id="KW-0812">Transmembrane</keyword>
<protein>
    <submittedName>
        <fullName evidence="23">S-adenosyl-L-methionine-dependent methyltransferases superfamily protein</fullName>
    </submittedName>
</protein>
<comment type="caution">
    <text evidence="19">Lacks conserved residue(s) required for the propagation of feature annotation.</text>
</comment>
<dbReference type="SUPFAM" id="SSF56112">
    <property type="entry name" value="Protein kinase-like (PK-like)"/>
    <property type="match status" value="1"/>
</dbReference>
<comment type="function">
    <text evidence="18">Serine/threonine-protein kinase that may function as a signaling receptor of extracellular matrix component. Binding to pectin may have significance in the control of cell expansion, morphogenesis and development.</text>
</comment>
<evidence type="ECO:0000256" key="2">
    <source>
        <dbReference type="ARBA" id="ARBA00022527"/>
    </source>
</evidence>
<dbReference type="InterPro" id="IPR025287">
    <property type="entry name" value="WAK_GUB"/>
</dbReference>
<dbReference type="Gene3D" id="1.10.510.10">
    <property type="entry name" value="Transferase(Phosphotransferase) domain 1"/>
    <property type="match status" value="1"/>
</dbReference>
<dbReference type="GO" id="GO:0030247">
    <property type="term" value="F:polysaccharide binding"/>
    <property type="evidence" value="ECO:0007669"/>
    <property type="project" value="InterPro"/>
</dbReference>
<comment type="catalytic activity">
    <reaction evidence="16">
        <text>L-seryl-[protein] + ATP = O-phospho-L-seryl-[protein] + ADP + H(+)</text>
        <dbReference type="Rhea" id="RHEA:17989"/>
        <dbReference type="Rhea" id="RHEA-COMP:9863"/>
        <dbReference type="Rhea" id="RHEA-COMP:11604"/>
        <dbReference type="ChEBI" id="CHEBI:15378"/>
        <dbReference type="ChEBI" id="CHEBI:29999"/>
        <dbReference type="ChEBI" id="CHEBI:30616"/>
        <dbReference type="ChEBI" id="CHEBI:83421"/>
        <dbReference type="ChEBI" id="CHEBI:456216"/>
    </reaction>
</comment>
<keyword evidence="2" id="KW-0723">Serine/threonine-protein kinase</keyword>
<evidence type="ECO:0000256" key="10">
    <source>
        <dbReference type="ARBA" id="ARBA00022777"/>
    </source>
</evidence>
<keyword evidence="7" id="KW-0732">Signal</keyword>
<dbReference type="FunFam" id="3.30.200.20:FF:000043">
    <property type="entry name" value="Wall-associated receptor kinase 2"/>
    <property type="match status" value="1"/>
</dbReference>
<dbReference type="CDD" id="cd00054">
    <property type="entry name" value="EGF_CA"/>
    <property type="match status" value="1"/>
</dbReference>
<keyword evidence="15" id="KW-0325">Glycoprotein</keyword>
<dbReference type="FunFam" id="1.10.510.10:FF:000084">
    <property type="entry name" value="Wall-associated receptor kinase 2"/>
    <property type="match status" value="1"/>
</dbReference>
<dbReference type="GO" id="GO:0032259">
    <property type="term" value="P:methylation"/>
    <property type="evidence" value="ECO:0007669"/>
    <property type="project" value="UniProtKB-KW"/>
</dbReference>
<feature type="domain" description="Protein kinase" evidence="21">
    <location>
        <begin position="455"/>
        <end position="728"/>
    </location>
</feature>
<evidence type="ECO:0000256" key="14">
    <source>
        <dbReference type="ARBA" id="ARBA00023157"/>
    </source>
</evidence>
<evidence type="ECO:0000259" key="22">
    <source>
        <dbReference type="PROSITE" id="PS50026"/>
    </source>
</evidence>
<evidence type="ECO:0000256" key="19">
    <source>
        <dbReference type="PROSITE-ProRule" id="PRU00076"/>
    </source>
</evidence>
<dbReference type="Gene3D" id="3.30.200.20">
    <property type="entry name" value="Phosphorylase Kinase, domain 1"/>
    <property type="match status" value="1"/>
</dbReference>
<dbReference type="InterPro" id="IPR001881">
    <property type="entry name" value="EGF-like_Ca-bd_dom"/>
</dbReference>
<dbReference type="GO" id="GO:0007166">
    <property type="term" value="P:cell surface receptor signaling pathway"/>
    <property type="evidence" value="ECO:0007669"/>
    <property type="project" value="InterPro"/>
</dbReference>
<reference evidence="23" key="1">
    <citation type="submission" date="2019-09" db="EMBL/GenBank/DDBJ databases">
        <title>Draft genome information of white flower Hibiscus syriacus.</title>
        <authorList>
            <person name="Kim Y.-M."/>
        </authorList>
    </citation>
    <scope>NUCLEOTIDE SEQUENCE [LARGE SCALE GENOMIC DNA]</scope>
    <source>
        <strain evidence="23">YM2019G1</strain>
    </source>
</reference>
<evidence type="ECO:0000256" key="20">
    <source>
        <dbReference type="SAM" id="Phobius"/>
    </source>
</evidence>
<dbReference type="Proteomes" id="UP000436088">
    <property type="component" value="Unassembled WGS sequence"/>
</dbReference>
<dbReference type="SUPFAM" id="SSF57196">
    <property type="entry name" value="EGF/Laminin"/>
    <property type="match status" value="1"/>
</dbReference>
<evidence type="ECO:0000256" key="12">
    <source>
        <dbReference type="ARBA" id="ARBA00022989"/>
    </source>
</evidence>
<comment type="catalytic activity">
    <reaction evidence="17">
        <text>L-threonyl-[protein] + ATP = O-phospho-L-threonyl-[protein] + ADP + H(+)</text>
        <dbReference type="Rhea" id="RHEA:46608"/>
        <dbReference type="Rhea" id="RHEA-COMP:11060"/>
        <dbReference type="Rhea" id="RHEA-COMP:11605"/>
        <dbReference type="ChEBI" id="CHEBI:15378"/>
        <dbReference type="ChEBI" id="CHEBI:30013"/>
        <dbReference type="ChEBI" id="CHEBI:30616"/>
        <dbReference type="ChEBI" id="CHEBI:61977"/>
        <dbReference type="ChEBI" id="CHEBI:456216"/>
    </reaction>
</comment>
<dbReference type="AlphaFoldDB" id="A0A6A2YVW0"/>
<evidence type="ECO:0000313" key="24">
    <source>
        <dbReference type="Proteomes" id="UP000436088"/>
    </source>
</evidence>
<organism evidence="23 24">
    <name type="scientific">Hibiscus syriacus</name>
    <name type="common">Rose of Sharon</name>
    <dbReference type="NCBI Taxonomy" id="106335"/>
    <lineage>
        <taxon>Eukaryota</taxon>
        <taxon>Viridiplantae</taxon>
        <taxon>Streptophyta</taxon>
        <taxon>Embryophyta</taxon>
        <taxon>Tracheophyta</taxon>
        <taxon>Spermatophyta</taxon>
        <taxon>Magnoliopsida</taxon>
        <taxon>eudicotyledons</taxon>
        <taxon>Gunneridae</taxon>
        <taxon>Pentapetalae</taxon>
        <taxon>rosids</taxon>
        <taxon>malvids</taxon>
        <taxon>Malvales</taxon>
        <taxon>Malvaceae</taxon>
        <taxon>Malvoideae</taxon>
        <taxon>Hibiscus</taxon>
    </lineage>
</organism>
<dbReference type="EMBL" id="VEPZ02001271">
    <property type="protein sequence ID" value="KAE8683185.1"/>
    <property type="molecule type" value="Genomic_DNA"/>
</dbReference>
<keyword evidence="11" id="KW-0067">ATP-binding</keyword>
<dbReference type="PROSITE" id="PS01187">
    <property type="entry name" value="EGF_CA"/>
    <property type="match status" value="1"/>
</dbReference>
<dbReference type="InterPro" id="IPR018097">
    <property type="entry name" value="EGF_Ca-bd_CS"/>
</dbReference>
<accession>A0A6A2YVW0</accession>
<dbReference type="GO" id="GO:0004674">
    <property type="term" value="F:protein serine/threonine kinase activity"/>
    <property type="evidence" value="ECO:0007669"/>
    <property type="project" value="UniProtKB-KW"/>
</dbReference>
<dbReference type="InterPro" id="IPR049883">
    <property type="entry name" value="NOTCH1_EGF-like"/>
</dbReference>
<evidence type="ECO:0000256" key="4">
    <source>
        <dbReference type="ARBA" id="ARBA00022553"/>
    </source>
</evidence>
<dbReference type="CDD" id="cd14066">
    <property type="entry name" value="STKc_IRAK"/>
    <property type="match status" value="1"/>
</dbReference>
<dbReference type="FunFam" id="2.10.25.10:FF:000038">
    <property type="entry name" value="Fibrillin 2"/>
    <property type="match status" value="1"/>
</dbReference>
<dbReference type="Pfam" id="PF00069">
    <property type="entry name" value="Pkinase"/>
    <property type="match status" value="1"/>
</dbReference>
<keyword evidence="5" id="KW-0808">Transferase</keyword>
<keyword evidence="24" id="KW-1185">Reference proteome</keyword>
<dbReference type="Pfam" id="PF07645">
    <property type="entry name" value="EGF_CA"/>
    <property type="match status" value="1"/>
</dbReference>
<feature type="transmembrane region" description="Helical" evidence="20">
    <location>
        <begin position="380"/>
        <end position="402"/>
    </location>
</feature>
<evidence type="ECO:0000259" key="21">
    <source>
        <dbReference type="PROSITE" id="PS50011"/>
    </source>
</evidence>
<dbReference type="InterPro" id="IPR000719">
    <property type="entry name" value="Prot_kinase_dom"/>
</dbReference>
<proteinExistence type="predicted"/>
<evidence type="ECO:0000256" key="6">
    <source>
        <dbReference type="ARBA" id="ARBA00022692"/>
    </source>
</evidence>
<keyword evidence="8" id="KW-0677">Repeat</keyword>
<keyword evidence="9" id="KW-0547">Nucleotide-binding</keyword>
<dbReference type="PROSITE" id="PS50011">
    <property type="entry name" value="PROTEIN_KINASE_DOM"/>
    <property type="match status" value="1"/>
</dbReference>
<gene>
    <name evidence="23" type="ORF">F3Y22_tig00111213pilonHSYRG00394</name>
</gene>
<evidence type="ECO:0000256" key="3">
    <source>
        <dbReference type="ARBA" id="ARBA00022536"/>
    </source>
</evidence>
<dbReference type="GO" id="GO:0008168">
    <property type="term" value="F:methyltransferase activity"/>
    <property type="evidence" value="ECO:0007669"/>
    <property type="project" value="UniProtKB-KW"/>
</dbReference>
<feature type="disulfide bond" evidence="19">
    <location>
        <begin position="289"/>
        <end position="306"/>
    </location>
</feature>
<evidence type="ECO:0000256" key="15">
    <source>
        <dbReference type="ARBA" id="ARBA00023180"/>
    </source>
</evidence>
<sequence length="783" mass="86706">MPLNKLHSYKLTSMAFQTQNRRRGFMAILFMSKELALFAVALTLTATSAAAQTKPGCQTHCGTVNIPYPFGTGQSCNISSRRHYIRCDNTTDPHTPFLRYPVTMGYAEVQVLDISLDGYLRVNSSGNIGSDCYTSSGHASNSSIGFYWLRELAISHTRNKFTAIGCDTIAYIDSSFIGLNYSTGCLTFCGSVSDVINGSCSGIGCCQTAIPKGLRGYQFNFDSRGNHSSVLSFNPCSYGFVVEDGAYNFSVSDLSDTDFSKRKFPLILDWTIGNQNCTEAQNDTKNYACKQNSECVDPGNNDGYLCKCVDGFQGNPYLGCQDVNECETLKPCSGGGRCDNTAGSYRCSCPRGFKGDGLKNGTGCSPLTDTVGEGFSTITVVALVIGSSLGLLILIAGVWLLYKKLERRKNNKLKQKLFERNGGLLFQKKLSSNESGLDKSKLFTSDELETATDRFNENRILGRGGQGNVYKGMLSDGRIVAVKRSKIVNQEFLEQFINEIVILSQIDHRNVLKLLGCCLETQVPLLVYEYIPNGTLSHFIHDQNEDYPRSWDIRLRIAAEVASAISYLHSSASVPIYHRDIKSSNILLDEKFRAKVSDFGTSRSVSIDQTHLTTQVLGTFGYLDPEYFQSSQFTEKSDVYSFGVVIVELITGQKAVSTIGSQERRGLVSYFMSAMEEDRLTNIIDVQILKDGLKDEVVEVAQLARRCLNLDGRNRPTMKEAAMELERLRTQKGDCIPTDQPKQFVRKSSNSWDFSSFSTQHDTNFSITSTSESDVRPLMLDTI</sequence>
<keyword evidence="3 19" id="KW-0245">EGF-like domain</keyword>
<dbReference type="SMART" id="SM00179">
    <property type="entry name" value="EGF_CA"/>
    <property type="match status" value="2"/>
</dbReference>
<dbReference type="PANTHER" id="PTHR27005">
    <property type="entry name" value="WALL-ASSOCIATED RECEPTOR KINASE-LIKE 21"/>
    <property type="match status" value="1"/>
</dbReference>
<dbReference type="SMART" id="SM00181">
    <property type="entry name" value="EGF"/>
    <property type="match status" value="2"/>
</dbReference>
<dbReference type="PANTHER" id="PTHR27005:SF515">
    <property type="entry name" value="WALL-ASSOCIATED RECEPTOR KINASE-LIKE 10-RELATED"/>
    <property type="match status" value="1"/>
</dbReference>
<evidence type="ECO:0000256" key="8">
    <source>
        <dbReference type="ARBA" id="ARBA00022737"/>
    </source>
</evidence>
<dbReference type="GO" id="GO:0005886">
    <property type="term" value="C:plasma membrane"/>
    <property type="evidence" value="ECO:0007669"/>
    <property type="project" value="TreeGrafter"/>
</dbReference>
<dbReference type="GO" id="GO:0005509">
    <property type="term" value="F:calcium ion binding"/>
    <property type="evidence" value="ECO:0007669"/>
    <property type="project" value="InterPro"/>
</dbReference>
<evidence type="ECO:0000256" key="7">
    <source>
        <dbReference type="ARBA" id="ARBA00022729"/>
    </source>
</evidence>
<keyword evidence="13 20" id="KW-0472">Membrane</keyword>
<dbReference type="Gene3D" id="2.90.20.10">
    <property type="entry name" value="Plasmodium vivax P25 domain"/>
    <property type="match status" value="1"/>
</dbReference>
<dbReference type="InterPro" id="IPR000742">
    <property type="entry name" value="EGF"/>
</dbReference>